<evidence type="ECO:0000256" key="1">
    <source>
        <dbReference type="ARBA" id="ARBA00010531"/>
    </source>
</evidence>
<organism evidence="5 6">
    <name type="scientific">Anaeramoeba flamelloides</name>
    <dbReference type="NCBI Taxonomy" id="1746091"/>
    <lineage>
        <taxon>Eukaryota</taxon>
        <taxon>Metamonada</taxon>
        <taxon>Anaeramoebidae</taxon>
        <taxon>Anaeramoeba</taxon>
    </lineage>
</organism>
<comment type="similarity">
    <text evidence="1">Belongs to the universal ribosomal protein uL1 family.</text>
</comment>
<dbReference type="CDD" id="cd00403">
    <property type="entry name" value="Ribosomal_L1"/>
    <property type="match status" value="1"/>
</dbReference>
<keyword evidence="6" id="KW-1185">Reference proteome</keyword>
<dbReference type="Gene3D" id="3.40.50.790">
    <property type="match status" value="1"/>
</dbReference>
<evidence type="ECO:0000313" key="5">
    <source>
        <dbReference type="EMBL" id="KAJ6241875.1"/>
    </source>
</evidence>
<dbReference type="InterPro" id="IPR016095">
    <property type="entry name" value="Ribosomal_uL1_3-a/b-sand"/>
</dbReference>
<dbReference type="PANTHER" id="PTHR36427:SF3">
    <property type="entry name" value="LARGE RIBOSOMAL SUBUNIT PROTEIN UL1M"/>
    <property type="match status" value="1"/>
</dbReference>
<proteinExistence type="inferred from homology"/>
<dbReference type="Pfam" id="PF00687">
    <property type="entry name" value="Ribosomal_L1"/>
    <property type="match status" value="1"/>
</dbReference>
<dbReference type="SUPFAM" id="SSF56808">
    <property type="entry name" value="Ribosomal protein L1"/>
    <property type="match status" value="1"/>
</dbReference>
<sequence length="1033" mass="122694">MSKIAPQVLKQAILNILEGSKKKKRNFVETIELQFTLKNYDPNKDPRFNKTVVVPYKIRHNSKICMIADAKHADECTELGITFVTMDYLKTFNKEKRPVKKFGMKYNVFLASKNLARLIPRTIGPGLHKLDKVPIPIDHNSKLSSKVDEAKRTIRFRLKKTVNINVPIGSVDLEPEQIIQNVNVAILFVLSNKEANYFNKTNSNKRKMTNEPLNSLLRTKKPPLSSSDENFFKLFPNKAEKILQKETTETKRCILIRQILPSLSEKAFQYSTKKEKENFRKLFLKLWNFSINRLKSVEHRNLSLYCSLIISIMKRDEFDLYSDCKLKTKSKKIVDYNEIPKGKNNLEFVTFYRENMIVTQNWVENKLTDRFLLSSEKDIIRQFCANVLSISVYRMFGVSNNITETIWGKKEKRILSKNECLKKVEGWLTNYGETWIIALFEQNNPKFYHQDKVHKKPSSSQFNKEQYFQNALKKKKKNKQTKENLLSNEPKIEEKENAKETKKEKEKEKKKEEEREKKKVKEKEKEKKTEKEKSIFLDLPLRNETSNEKVKKKKSLIHKKPPRHIDKKALLNKFYPKLTQPYLFSEKFMQESQQLIEKNKNSNNLKKYYSTNNIKMKKNNYTSLKTDSGLQNKSNTIENLKIDFNQSRTKSMKSMLSNKKSWKKGITISRTFSAQQMVNRIENKNHSVFTLLKDPIFLSDFIKSLSNLILPMLDEKHHIFKFPLFVNSLKSFIVTIFNIKKGNKKVDQEFKNLLSQISLNKICINLFLRTILSITNFHDMQSVKRTIEYLEALVNSYSAQRTLPNFLDLNLIEYTLQELFFSEHHYHNLFALSFTYNINIYERFPQPLYQKVLYQWLLGKRFFHFFLSPFKSVRQFMSQFIIFRMFHFNTSNQFFVRENKLHLKILTHYLKQCEKVCDQELVPSIIPNLKKFATYQSKKIKHEIQKEKLTSNQYSKNHNKLNSKPTFSLQTLNESQMSKLKPYIKYSYQEIRDSLKKYNDFYKNYRLDRSIPIPTLSFEIFYPEKNENVKREI</sequence>
<accession>A0ABQ8YBC1</accession>
<feature type="compositionally biased region" description="Basic and acidic residues" evidence="4">
    <location>
        <begin position="490"/>
        <end position="532"/>
    </location>
</feature>
<dbReference type="Gene3D" id="3.30.190.20">
    <property type="match status" value="1"/>
</dbReference>
<dbReference type="InterPro" id="IPR023674">
    <property type="entry name" value="Ribosomal_uL1-like"/>
</dbReference>
<dbReference type="InterPro" id="IPR013887">
    <property type="entry name" value="UPF0592"/>
</dbReference>
<protein>
    <submittedName>
        <fullName evidence="5">60S ribosomal protein L10A</fullName>
    </submittedName>
</protein>
<keyword evidence="3" id="KW-0687">Ribonucleoprotein</keyword>
<reference evidence="5" key="1">
    <citation type="submission" date="2022-08" db="EMBL/GenBank/DDBJ databases">
        <title>Novel sulfate-reducing endosymbionts in the free-living metamonad Anaeramoeba.</title>
        <authorList>
            <person name="Jerlstrom-Hultqvist J."/>
            <person name="Cepicka I."/>
            <person name="Gallot-Lavallee L."/>
            <person name="Salas-Leiva D."/>
            <person name="Curtis B.A."/>
            <person name="Zahonova K."/>
            <person name="Pipaliya S."/>
            <person name="Dacks J."/>
            <person name="Roger A.J."/>
        </authorList>
    </citation>
    <scope>NUCLEOTIDE SEQUENCE</scope>
    <source>
        <strain evidence="5">Schooner1</strain>
    </source>
</reference>
<dbReference type="PANTHER" id="PTHR36427">
    <property type="entry name" value="54S RIBOSOMAL PROTEIN L1, MITOCHONDRIAL"/>
    <property type="match status" value="1"/>
</dbReference>
<evidence type="ECO:0000256" key="3">
    <source>
        <dbReference type="ARBA" id="ARBA00023274"/>
    </source>
</evidence>
<evidence type="ECO:0000256" key="4">
    <source>
        <dbReference type="SAM" id="MobiDB-lite"/>
    </source>
</evidence>
<feature type="region of interest" description="Disordered" evidence="4">
    <location>
        <begin position="472"/>
        <end position="532"/>
    </location>
</feature>
<dbReference type="InterPro" id="IPR028364">
    <property type="entry name" value="Ribosomal_uL1/biogenesis"/>
</dbReference>
<dbReference type="GO" id="GO:0005840">
    <property type="term" value="C:ribosome"/>
    <property type="evidence" value="ECO:0007669"/>
    <property type="project" value="UniProtKB-KW"/>
</dbReference>
<comment type="caution">
    <text evidence="5">The sequence shown here is derived from an EMBL/GenBank/DDBJ whole genome shotgun (WGS) entry which is preliminary data.</text>
</comment>
<name>A0ABQ8YBC1_9EUKA</name>
<dbReference type="Proteomes" id="UP001150062">
    <property type="component" value="Unassembled WGS sequence"/>
</dbReference>
<dbReference type="EMBL" id="JAOAOG010000185">
    <property type="protein sequence ID" value="KAJ6241875.1"/>
    <property type="molecule type" value="Genomic_DNA"/>
</dbReference>
<evidence type="ECO:0000313" key="6">
    <source>
        <dbReference type="Proteomes" id="UP001150062"/>
    </source>
</evidence>
<dbReference type="Pfam" id="PF08578">
    <property type="entry name" value="DUF1765"/>
    <property type="match status" value="1"/>
</dbReference>
<keyword evidence="2 5" id="KW-0689">Ribosomal protein</keyword>
<evidence type="ECO:0000256" key="2">
    <source>
        <dbReference type="ARBA" id="ARBA00022980"/>
    </source>
</evidence>
<gene>
    <name evidence="5" type="ORF">M0813_23017</name>
</gene>